<dbReference type="GO" id="GO:0046394">
    <property type="term" value="P:carboxylic acid biosynthetic process"/>
    <property type="evidence" value="ECO:0007669"/>
    <property type="project" value="UniProtKB-ARBA"/>
</dbReference>
<evidence type="ECO:0000313" key="4">
    <source>
        <dbReference type="Proteomes" id="UP000241203"/>
    </source>
</evidence>
<name>A0A2P8GRY1_9MICO</name>
<evidence type="ECO:0000313" key="3">
    <source>
        <dbReference type="EMBL" id="RUQ84244.1"/>
    </source>
</evidence>
<dbReference type="Gene3D" id="3.20.10.10">
    <property type="entry name" value="D-amino Acid Aminotransferase, subunit A, domain 2"/>
    <property type="match status" value="1"/>
</dbReference>
<keyword evidence="5" id="KW-1185">Reference proteome</keyword>
<organism evidence="2 4">
    <name type="scientific">Labedella gwakjiensis</name>
    <dbReference type="NCBI Taxonomy" id="390269"/>
    <lineage>
        <taxon>Bacteria</taxon>
        <taxon>Bacillati</taxon>
        <taxon>Actinomycetota</taxon>
        <taxon>Actinomycetes</taxon>
        <taxon>Micrococcales</taxon>
        <taxon>Microbacteriaceae</taxon>
        <taxon>Labedella</taxon>
    </lineage>
</organism>
<dbReference type="InterPro" id="IPR050571">
    <property type="entry name" value="Class-IV_PLP-Dep_Aminotrnsfr"/>
</dbReference>
<dbReference type="Pfam" id="PF01063">
    <property type="entry name" value="Aminotran_4"/>
    <property type="match status" value="1"/>
</dbReference>
<protein>
    <submittedName>
        <fullName evidence="2">4-amino-4-deoxychorismate lyase</fullName>
    </submittedName>
    <submittedName>
        <fullName evidence="3">Aminodeoxychorismate lyase</fullName>
        <ecNumber evidence="3">4.1.3.38</ecNumber>
    </submittedName>
</protein>
<dbReference type="EMBL" id="RZGY01000003">
    <property type="protein sequence ID" value="RUQ84244.1"/>
    <property type="molecule type" value="Genomic_DNA"/>
</dbReference>
<dbReference type="InterPro" id="IPR001544">
    <property type="entry name" value="Aminotrans_IV"/>
</dbReference>
<dbReference type="RefSeq" id="WP_106561973.1">
    <property type="nucleotide sequence ID" value="NZ_PYAU01000001.1"/>
</dbReference>
<comment type="caution">
    <text evidence="2">The sequence shown here is derived from an EMBL/GenBank/DDBJ whole genome shotgun (WGS) entry which is preliminary data.</text>
</comment>
<evidence type="ECO:0000256" key="1">
    <source>
        <dbReference type="ARBA" id="ARBA00009320"/>
    </source>
</evidence>
<sequence length="298" mass="31704">MSNPSAARVFFLSPLPADAEPDDAAIAASIAESDARDPRLSVLDLGASRGDGIFETLGVIDGRAHGIEDHLGRLVRSARMLDLPAPHLGQWRAAMERAVASLPSTGQGSLKIVLTRGIEGSGTPTAWIVARASTSDFAERRTGIRVVTLDRGWPLDVADRAPWLLAGAKTLSYAVNMAAIREAKRREADDALFVSSDGFALEGPTSSLLVRFGDTIVTPSTDGGILPGTTQAAIYRWLESEGRLAEYDTVPAARLAEADAAWFVSSVRLAAPITAIDDRQLAIDRDLTDGMNAMLLSR</sequence>
<dbReference type="EMBL" id="PYAU01000001">
    <property type="protein sequence ID" value="PSL36730.1"/>
    <property type="molecule type" value="Genomic_DNA"/>
</dbReference>
<dbReference type="GO" id="GO:0008696">
    <property type="term" value="F:4-amino-4-deoxychorismate lyase activity"/>
    <property type="evidence" value="ECO:0007669"/>
    <property type="project" value="UniProtKB-EC"/>
</dbReference>
<dbReference type="PANTHER" id="PTHR42743">
    <property type="entry name" value="AMINO-ACID AMINOTRANSFERASE"/>
    <property type="match status" value="1"/>
</dbReference>
<evidence type="ECO:0000313" key="2">
    <source>
        <dbReference type="EMBL" id="PSL36730.1"/>
    </source>
</evidence>
<reference evidence="2 4" key="1">
    <citation type="submission" date="2018-03" db="EMBL/GenBank/DDBJ databases">
        <title>Genomic Encyclopedia of Archaeal and Bacterial Type Strains, Phase II (KMG-II): from individual species to whole genera.</title>
        <authorList>
            <person name="Goeker M."/>
        </authorList>
    </citation>
    <scope>NUCLEOTIDE SEQUENCE [LARGE SCALE GENOMIC DNA]</scope>
    <source>
        <strain evidence="2 4">DSM 21548</strain>
    </source>
</reference>
<dbReference type="Gene3D" id="3.30.470.10">
    <property type="match status" value="1"/>
</dbReference>
<dbReference type="InterPro" id="IPR043131">
    <property type="entry name" value="BCAT-like_N"/>
</dbReference>
<dbReference type="SUPFAM" id="SSF56752">
    <property type="entry name" value="D-aminoacid aminotransferase-like PLP-dependent enzymes"/>
    <property type="match status" value="1"/>
</dbReference>
<keyword evidence="2" id="KW-0456">Lyase</keyword>
<dbReference type="InterPro" id="IPR036038">
    <property type="entry name" value="Aminotransferase-like"/>
</dbReference>
<dbReference type="OrthoDB" id="3199344at2"/>
<dbReference type="EC" id="4.1.3.38" evidence="3"/>
<dbReference type="GO" id="GO:0005829">
    <property type="term" value="C:cytosol"/>
    <property type="evidence" value="ECO:0007669"/>
    <property type="project" value="TreeGrafter"/>
</dbReference>
<accession>A0A2P8GRY1</accession>
<dbReference type="NCBIfam" id="NF005886">
    <property type="entry name" value="PRK07849.1-1"/>
    <property type="match status" value="1"/>
</dbReference>
<dbReference type="Proteomes" id="UP000268291">
    <property type="component" value="Unassembled WGS sequence"/>
</dbReference>
<reference evidence="3 5" key="2">
    <citation type="submission" date="2018-12" db="EMBL/GenBank/DDBJ databases">
        <authorList>
            <person name="hu s."/>
            <person name="Xu Y."/>
            <person name="Xu B."/>
            <person name="Li F."/>
        </authorList>
    </citation>
    <scope>NUCLEOTIDE SEQUENCE [LARGE SCALE GENOMIC DNA]</scope>
    <source>
        <strain evidence="3 5">KSW2-17</strain>
    </source>
</reference>
<gene>
    <name evidence="2" type="ORF">CLV49_0328</name>
    <name evidence="3" type="ORF">ELQ93_15620</name>
</gene>
<proteinExistence type="inferred from homology"/>
<dbReference type="PANTHER" id="PTHR42743:SF11">
    <property type="entry name" value="AMINODEOXYCHORISMATE LYASE"/>
    <property type="match status" value="1"/>
</dbReference>
<dbReference type="AlphaFoldDB" id="A0A2P8GRY1"/>
<dbReference type="Proteomes" id="UP000241203">
    <property type="component" value="Unassembled WGS sequence"/>
</dbReference>
<comment type="similarity">
    <text evidence="1">Belongs to the class-IV pyridoxal-phosphate-dependent aminotransferase family.</text>
</comment>
<evidence type="ECO:0000313" key="5">
    <source>
        <dbReference type="Proteomes" id="UP000268291"/>
    </source>
</evidence>
<dbReference type="InterPro" id="IPR043132">
    <property type="entry name" value="BCAT-like_C"/>
</dbReference>